<comment type="function">
    <text evidence="7">Required for pre-mRNA splicing.</text>
</comment>
<evidence type="ECO:0000256" key="1">
    <source>
        <dbReference type="ARBA" id="ARBA00004123"/>
    </source>
</evidence>
<evidence type="ECO:0000256" key="6">
    <source>
        <dbReference type="ARBA" id="ARBA00023242"/>
    </source>
</evidence>
<sequence length="394" mass="45744">MEIQSSGRSIDVLMEKVLSVNILSSDYFKELYKFKTYHEVVDEIYNQVDHVEPWMTGNCRGPSSAFCLLYKFFTMKLTVKQMHGLLKHPDSPYIRAIGFLYLRYVAEPKTLWTWYEPYIKDDEEFSPGSNGKMTTMGVYVRDLLLGQYYFDSLLPRVPLPILRQVTSHLEKLKLPTKQSGMTGDSNRHESNDTARRPPSVKASLSVSFGQRAPHRASTRDSSPVRRTLPSKQEKDRSYDGDRARSPPRKHRSRSRERDHDSERDRSDRDRGRYKDRDHDRHARDHRDRDHHRSSYSDRDGERRGREKRDRDSDRSGRSITHRSRSRSRSPVSGRIDGDKHRSSPFGKVPESSNLAKLKDLYGDATNTNNDSGDDRAHGDSGTEEVIRLGGQRWR</sequence>
<feature type="compositionally biased region" description="Basic and acidic residues" evidence="8">
    <location>
        <begin position="372"/>
        <end position="386"/>
    </location>
</feature>
<evidence type="ECO:0000256" key="5">
    <source>
        <dbReference type="ARBA" id="ARBA00023187"/>
    </source>
</evidence>
<evidence type="ECO:0000256" key="3">
    <source>
        <dbReference type="ARBA" id="ARBA00022664"/>
    </source>
</evidence>
<organism evidence="10 11">
    <name type="scientific">Panicum virgatum</name>
    <name type="common">Blackwell switchgrass</name>
    <dbReference type="NCBI Taxonomy" id="38727"/>
    <lineage>
        <taxon>Eukaryota</taxon>
        <taxon>Viridiplantae</taxon>
        <taxon>Streptophyta</taxon>
        <taxon>Embryophyta</taxon>
        <taxon>Tracheophyta</taxon>
        <taxon>Spermatophyta</taxon>
        <taxon>Magnoliopsida</taxon>
        <taxon>Liliopsida</taxon>
        <taxon>Poales</taxon>
        <taxon>Poaceae</taxon>
        <taxon>PACMAD clade</taxon>
        <taxon>Panicoideae</taxon>
        <taxon>Panicodae</taxon>
        <taxon>Paniceae</taxon>
        <taxon>Panicinae</taxon>
        <taxon>Panicum</taxon>
        <taxon>Panicum sect. Hiantes</taxon>
    </lineage>
</organism>
<dbReference type="EMBL" id="CM029044">
    <property type="protein sequence ID" value="KAG2604126.1"/>
    <property type="molecule type" value="Genomic_DNA"/>
</dbReference>
<dbReference type="PANTHER" id="PTHR23142">
    <property type="entry name" value="PRE-MRNA-SPLICING FACTOR 38A-RELATED"/>
    <property type="match status" value="1"/>
</dbReference>
<feature type="domain" description="Pre-mRNA-splicing factor 38 C-terminal" evidence="9">
    <location>
        <begin position="177"/>
        <end position="268"/>
    </location>
</feature>
<dbReference type="InterPro" id="IPR024767">
    <property type="entry name" value="PRP38_C"/>
</dbReference>
<keyword evidence="4 7" id="KW-0747">Spliceosome</keyword>
<comment type="caution">
    <text evidence="10">The sequence shown here is derived from an EMBL/GenBank/DDBJ whole genome shotgun (WGS) entry which is preliminary data.</text>
</comment>
<keyword evidence="3 7" id="KW-0507">mRNA processing</keyword>
<keyword evidence="5 7" id="KW-0508">mRNA splicing</keyword>
<feature type="compositionally biased region" description="Basic and acidic residues" evidence="8">
    <location>
        <begin position="255"/>
        <end position="316"/>
    </location>
</feature>
<accession>A0A8T0T1D4</accession>
<feature type="compositionally biased region" description="Basic and acidic residues" evidence="8">
    <location>
        <begin position="185"/>
        <end position="195"/>
    </location>
</feature>
<dbReference type="InterPro" id="IPR005037">
    <property type="entry name" value="PRP38"/>
</dbReference>
<feature type="compositionally biased region" description="Basic and acidic residues" evidence="8">
    <location>
        <begin position="231"/>
        <end position="244"/>
    </location>
</feature>
<gene>
    <name evidence="10" type="ORF">PVAP13_4NG042300</name>
</gene>
<dbReference type="Pfam" id="PF03371">
    <property type="entry name" value="PRP38"/>
    <property type="match status" value="1"/>
</dbReference>
<evidence type="ECO:0000259" key="9">
    <source>
        <dbReference type="Pfam" id="PF12871"/>
    </source>
</evidence>
<keyword evidence="6 7" id="KW-0539">Nucleus</keyword>
<dbReference type="GO" id="GO:0005681">
    <property type="term" value="C:spliceosomal complex"/>
    <property type="evidence" value="ECO:0007669"/>
    <property type="project" value="UniProtKB-KW"/>
</dbReference>
<dbReference type="EMBL" id="CM029044">
    <property type="protein sequence ID" value="KAG2604127.1"/>
    <property type="molecule type" value="Genomic_DNA"/>
</dbReference>
<feature type="compositionally biased region" description="Basic residues" evidence="8">
    <location>
        <begin position="245"/>
        <end position="254"/>
    </location>
</feature>
<comment type="similarity">
    <text evidence="2 7">Belongs to the PRP38 family.</text>
</comment>
<dbReference type="GO" id="GO:0000398">
    <property type="term" value="P:mRNA splicing, via spliceosome"/>
    <property type="evidence" value="ECO:0007669"/>
    <property type="project" value="UniProtKB-UniRule"/>
</dbReference>
<evidence type="ECO:0000256" key="7">
    <source>
        <dbReference type="RuleBase" id="RU367025"/>
    </source>
</evidence>
<evidence type="ECO:0000256" key="8">
    <source>
        <dbReference type="SAM" id="MobiDB-lite"/>
    </source>
</evidence>
<evidence type="ECO:0000313" key="10">
    <source>
        <dbReference type="EMBL" id="KAG2604127.1"/>
    </source>
</evidence>
<comment type="subcellular location">
    <subcellularLocation>
        <location evidence="1 7">Nucleus</location>
    </subcellularLocation>
</comment>
<evidence type="ECO:0000256" key="4">
    <source>
        <dbReference type="ARBA" id="ARBA00022728"/>
    </source>
</evidence>
<evidence type="ECO:0000256" key="2">
    <source>
        <dbReference type="ARBA" id="ARBA00006164"/>
    </source>
</evidence>
<reference evidence="10" key="1">
    <citation type="submission" date="2020-05" db="EMBL/GenBank/DDBJ databases">
        <title>WGS assembly of Panicum virgatum.</title>
        <authorList>
            <person name="Lovell J.T."/>
            <person name="Jenkins J."/>
            <person name="Shu S."/>
            <person name="Juenger T.E."/>
            <person name="Schmutz J."/>
        </authorList>
    </citation>
    <scope>NUCLEOTIDE SEQUENCE</scope>
    <source>
        <strain evidence="10">AP13</strain>
    </source>
</reference>
<name>A0A8T0T1D4_PANVG</name>
<protein>
    <recommendedName>
        <fullName evidence="7">Pre-mRNA-splicing factor 38</fullName>
    </recommendedName>
</protein>
<dbReference type="Pfam" id="PF12871">
    <property type="entry name" value="PRP38_assoc"/>
    <property type="match status" value="1"/>
</dbReference>
<dbReference type="AlphaFoldDB" id="A0A8T0T1D4"/>
<feature type="region of interest" description="Disordered" evidence="8">
    <location>
        <begin position="173"/>
        <end position="394"/>
    </location>
</feature>
<proteinExistence type="inferred from homology"/>
<keyword evidence="11" id="KW-1185">Reference proteome</keyword>
<dbReference type="Proteomes" id="UP000823388">
    <property type="component" value="Chromosome 4N"/>
</dbReference>
<evidence type="ECO:0000313" key="11">
    <source>
        <dbReference type="Proteomes" id="UP000823388"/>
    </source>
</evidence>